<evidence type="ECO:0000313" key="5">
    <source>
        <dbReference type="EMBL" id="OEU99924.1"/>
    </source>
</evidence>
<dbReference type="InterPro" id="IPR045851">
    <property type="entry name" value="AMP-bd_C_sf"/>
</dbReference>
<dbReference type="SUPFAM" id="SSF56801">
    <property type="entry name" value="Acetyl-CoA synthetase-like"/>
    <property type="match status" value="1"/>
</dbReference>
<feature type="domain" description="AMP-binding enzyme C-terminal" evidence="4">
    <location>
        <begin position="684"/>
        <end position="757"/>
    </location>
</feature>
<dbReference type="InterPro" id="IPR042099">
    <property type="entry name" value="ANL_N_sf"/>
</dbReference>
<evidence type="ECO:0000256" key="1">
    <source>
        <dbReference type="SAM" id="MobiDB-lite"/>
    </source>
</evidence>
<dbReference type="InterPro" id="IPR000873">
    <property type="entry name" value="AMP-dep_synth/lig_dom"/>
</dbReference>
<dbReference type="Gene3D" id="3.30.559.30">
    <property type="entry name" value="Nonribosomal peptide synthetase, condensation domain"/>
    <property type="match status" value="1"/>
</dbReference>
<evidence type="ECO:0000313" key="6">
    <source>
        <dbReference type="Proteomes" id="UP000175829"/>
    </source>
</evidence>
<dbReference type="GO" id="GO:0044550">
    <property type="term" value="P:secondary metabolite biosynthetic process"/>
    <property type="evidence" value="ECO:0007669"/>
    <property type="project" value="TreeGrafter"/>
</dbReference>
<dbReference type="SUPFAM" id="SSF47336">
    <property type="entry name" value="ACP-like"/>
    <property type="match status" value="1"/>
</dbReference>
<dbReference type="InterPro" id="IPR025110">
    <property type="entry name" value="AMP-bd_C"/>
</dbReference>
<proteinExistence type="predicted"/>
<dbReference type="GO" id="GO:0043041">
    <property type="term" value="P:amino acid activation for nonribosomal peptide biosynthetic process"/>
    <property type="evidence" value="ECO:0007669"/>
    <property type="project" value="TreeGrafter"/>
</dbReference>
<dbReference type="InterPro" id="IPR010071">
    <property type="entry name" value="AA_adenyl_dom"/>
</dbReference>
<accession>A0A1E7K7L2</accession>
<dbReference type="AlphaFoldDB" id="A0A1E7K7L2"/>
<dbReference type="Pfam" id="PF00550">
    <property type="entry name" value="PP-binding"/>
    <property type="match status" value="1"/>
</dbReference>
<name>A0A1E7K7L2_9ACTN</name>
<dbReference type="InterPro" id="IPR020845">
    <property type="entry name" value="AMP-binding_CS"/>
</dbReference>
<dbReference type="PANTHER" id="PTHR45527:SF1">
    <property type="entry name" value="FATTY ACID SYNTHASE"/>
    <property type="match status" value="1"/>
</dbReference>
<organism evidence="5 6">
    <name type="scientific">Streptomyces qinglanensis</name>
    <dbReference type="NCBI Taxonomy" id="943816"/>
    <lineage>
        <taxon>Bacteria</taxon>
        <taxon>Bacillati</taxon>
        <taxon>Actinomycetota</taxon>
        <taxon>Actinomycetes</taxon>
        <taxon>Kitasatosporales</taxon>
        <taxon>Streptomycetaceae</taxon>
        <taxon>Streptomyces</taxon>
    </lineage>
</organism>
<feature type="domain" description="Carrier" evidence="3">
    <location>
        <begin position="793"/>
        <end position="852"/>
    </location>
</feature>
<feature type="region of interest" description="Disordered" evidence="1">
    <location>
        <begin position="769"/>
        <end position="792"/>
    </location>
</feature>
<dbReference type="Pfam" id="PF00501">
    <property type="entry name" value="AMP-binding"/>
    <property type="match status" value="1"/>
</dbReference>
<protein>
    <submittedName>
        <fullName evidence="5">Non-ribosomal peptide synthetase</fullName>
    </submittedName>
</protein>
<dbReference type="Gene3D" id="3.40.50.12780">
    <property type="entry name" value="N-terminal domain of ligase-like"/>
    <property type="match status" value="1"/>
</dbReference>
<dbReference type="PROSITE" id="PS00455">
    <property type="entry name" value="AMP_BINDING"/>
    <property type="match status" value="1"/>
</dbReference>
<feature type="region of interest" description="Disordered" evidence="1">
    <location>
        <begin position="1"/>
        <end position="37"/>
    </location>
</feature>
<dbReference type="InterPro" id="IPR036736">
    <property type="entry name" value="ACP-like_sf"/>
</dbReference>
<dbReference type="CDD" id="cd05930">
    <property type="entry name" value="A_NRPS"/>
    <property type="match status" value="1"/>
</dbReference>
<dbReference type="EMBL" id="LJGV01000022">
    <property type="protein sequence ID" value="OEU99924.1"/>
    <property type="molecule type" value="Genomic_DNA"/>
</dbReference>
<gene>
    <name evidence="5" type="ORF">AN217_21360</name>
</gene>
<evidence type="ECO:0000259" key="3">
    <source>
        <dbReference type="Pfam" id="PF00550"/>
    </source>
</evidence>
<dbReference type="RefSeq" id="WP_069992613.1">
    <property type="nucleotide sequence ID" value="NZ_LJGV01000022.1"/>
</dbReference>
<dbReference type="SUPFAM" id="SSF52777">
    <property type="entry name" value="CoA-dependent acyltransferases"/>
    <property type="match status" value="1"/>
</dbReference>
<dbReference type="Gene3D" id="1.10.1200.10">
    <property type="entry name" value="ACP-like"/>
    <property type="match status" value="1"/>
</dbReference>
<dbReference type="GO" id="GO:0005737">
    <property type="term" value="C:cytoplasm"/>
    <property type="evidence" value="ECO:0007669"/>
    <property type="project" value="TreeGrafter"/>
</dbReference>
<feature type="domain" description="AMP-dependent synthetase/ligase" evidence="2">
    <location>
        <begin position="258"/>
        <end position="626"/>
    </location>
</feature>
<evidence type="ECO:0000259" key="4">
    <source>
        <dbReference type="Pfam" id="PF13193"/>
    </source>
</evidence>
<dbReference type="NCBIfam" id="TIGR01733">
    <property type="entry name" value="AA-adenyl-dom"/>
    <property type="match status" value="1"/>
</dbReference>
<dbReference type="Pfam" id="PF13193">
    <property type="entry name" value="AMP-binding_C"/>
    <property type="match status" value="1"/>
</dbReference>
<dbReference type="PANTHER" id="PTHR45527">
    <property type="entry name" value="NONRIBOSOMAL PEPTIDE SYNTHETASE"/>
    <property type="match status" value="1"/>
</dbReference>
<reference evidence="5 6" key="1">
    <citation type="journal article" date="2016" name="Front. Microbiol.">
        <title>Comparative Genomics Analysis of Streptomyces Species Reveals Their Adaptation to the Marine Environment and Their Diversity at the Genomic Level.</title>
        <authorList>
            <person name="Tian X."/>
            <person name="Zhang Z."/>
            <person name="Yang T."/>
            <person name="Chen M."/>
            <person name="Li J."/>
            <person name="Chen F."/>
            <person name="Yang J."/>
            <person name="Li W."/>
            <person name="Zhang B."/>
            <person name="Zhang Z."/>
            <person name="Wu J."/>
            <person name="Zhang C."/>
            <person name="Long L."/>
            <person name="Xiao J."/>
        </authorList>
    </citation>
    <scope>NUCLEOTIDE SEQUENCE [LARGE SCALE GENOMIC DNA]</scope>
    <source>
        <strain evidence="5 6">SCSIO M10379</strain>
    </source>
</reference>
<comment type="caution">
    <text evidence="5">The sequence shown here is derived from an EMBL/GenBank/DDBJ whole genome shotgun (WGS) entry which is preliminary data.</text>
</comment>
<dbReference type="PATRIC" id="fig|943816.4.peg.3811"/>
<dbReference type="Proteomes" id="UP000175829">
    <property type="component" value="Unassembled WGS sequence"/>
</dbReference>
<dbReference type="GO" id="GO:0031177">
    <property type="term" value="F:phosphopantetheine binding"/>
    <property type="evidence" value="ECO:0007669"/>
    <property type="project" value="TreeGrafter"/>
</dbReference>
<dbReference type="Gene3D" id="3.30.300.30">
    <property type="match status" value="1"/>
</dbReference>
<evidence type="ECO:0000259" key="2">
    <source>
        <dbReference type="Pfam" id="PF00501"/>
    </source>
</evidence>
<sequence>MGTPTVADGTPPGPGIASAVPRWRSEPRHADTPRTEYECPVPADTVRGLGALADRLRVRTESVLLAAHAKVLAGLCGERDVLTGLVAPGGAVPEPCGLLVADGDWQQLVLAAERAMPSSAGPEQHPAASGFEVVLDLSAFSAGSHSASPSVSAAPAARAGADSTADAGLPGDCVLRVAVLPERDGLRLRLLGRGDVLDGPYAERVGGYLLTALAMMTADATAEHHAQSLLSAGELAQQIDGLAGPLRAVPDRRMHELFEERVREHPDHVAAVHDGAEWSYDALNRRANRIAHALLDRGLRPEDVVAVVTERNLSWMAAVLGVFKAGGVYLPVEPNFPADRIAAMLGRSACRFVLTEPGSTATLDQVPADPGTRGVSGEPAPDVEVPKRLYLADVLVEEGEGADTDPGVPVAAGQLAYIYFTSGSTGEPKGAMCEHAGMLNHLLAKIEDLEIGAGQVVAQTAPQCFDISLWQLVSGLLVGARTLVVGQREVLDIERYVEALVDGGVEVLQVVPSYLEVMLTWVEERRRGLGRLRVVSATGEALKKELVERWFAVFPDIGLVNAYGLTETSDDTNHAVMDRVPAHDRVPLGPAVRNVRVYVVDEQLVPVPLGAPGEIVFSGVCVGRGYINDPVRTAAAFGTDPHRPGERLYRSGDIGRWLPDGALEFLGRRDSQTKIRGFRIEIGEIENHLLRVPGVRDSAVVVVEGTDGERHLAAFYAADLPLSVDEVRKVLGGALPAYMVPRIYHHREVLPLTGNGKIDKKVLAREAVEAASRTAEPAAPGGDTAPRTATERRLAEQWSRVLNIPVAEISRGQHFFESGGTSLSAVRLGVESGGTASLEDIVNNPVLAELARVMDEHPQQGKGQSA</sequence>
<feature type="compositionally biased region" description="Basic and acidic residues" evidence="1">
    <location>
        <begin position="23"/>
        <end position="37"/>
    </location>
</feature>
<dbReference type="InterPro" id="IPR009081">
    <property type="entry name" value="PP-bd_ACP"/>
</dbReference>